<evidence type="ECO:0000313" key="1">
    <source>
        <dbReference type="EMBL" id="EKU92648.1"/>
    </source>
</evidence>
<dbReference type="PATRIC" id="fig|742727.4.peg.311"/>
<dbReference type="Proteomes" id="UP000009872">
    <property type="component" value="Unassembled WGS sequence"/>
</dbReference>
<keyword evidence="2" id="KW-1185">Reference proteome</keyword>
<dbReference type="AlphaFoldDB" id="K9E7J7"/>
<protein>
    <recommendedName>
        <fullName evidence="3">N-acetyltransferase domain-containing protein</fullName>
    </recommendedName>
</protein>
<comment type="caution">
    <text evidence="1">The sequence shown here is derived from an EMBL/GenBank/DDBJ whole genome shotgun (WGS) entry which is preliminary data.</text>
</comment>
<gene>
    <name evidence="1" type="ORF">HMPREF9447_00305</name>
</gene>
<name>K9E7J7_9BACE</name>
<evidence type="ECO:0008006" key="3">
    <source>
        <dbReference type="Google" id="ProtNLM"/>
    </source>
</evidence>
<organism evidence="1 2">
    <name type="scientific">Bacteroides oleiciplenus YIT 12058</name>
    <dbReference type="NCBI Taxonomy" id="742727"/>
    <lineage>
        <taxon>Bacteria</taxon>
        <taxon>Pseudomonadati</taxon>
        <taxon>Bacteroidota</taxon>
        <taxon>Bacteroidia</taxon>
        <taxon>Bacteroidales</taxon>
        <taxon>Bacteroidaceae</taxon>
        <taxon>Bacteroides</taxon>
    </lineage>
</organism>
<dbReference type="EMBL" id="ADLF01000001">
    <property type="protein sequence ID" value="EKU92648.1"/>
    <property type="molecule type" value="Genomic_DNA"/>
</dbReference>
<sequence length="38" mass="4617">MDLNNIQIRETQIEDFKAIMEIHEQAFCNKKELILFSY</sequence>
<dbReference type="STRING" id="742727.HMPREF9447_00305"/>
<reference evidence="1 2" key="1">
    <citation type="submission" date="2012-09" db="EMBL/GenBank/DDBJ databases">
        <title>The Genome Sequence of Bacteroides oleiciplenus YIT 12058.</title>
        <authorList>
            <consortium name="The Broad Institute Genome Sequencing Platform"/>
            <person name="Earl A."/>
            <person name="Ward D."/>
            <person name="Feldgarden M."/>
            <person name="Gevers D."/>
            <person name="Morotomi M."/>
            <person name="Walker B."/>
            <person name="Young S.K."/>
            <person name="Zeng Q."/>
            <person name="Gargeya S."/>
            <person name="Fitzgerald M."/>
            <person name="Haas B."/>
            <person name="Abouelleil A."/>
            <person name="Alvarado L."/>
            <person name="Arachchi H.M."/>
            <person name="Berlin A.M."/>
            <person name="Chapman S.B."/>
            <person name="Goldberg J."/>
            <person name="Griggs A."/>
            <person name="Gujja S."/>
            <person name="Hansen M."/>
            <person name="Howarth C."/>
            <person name="Imamovic A."/>
            <person name="Larimer J."/>
            <person name="McCowen C."/>
            <person name="Montmayeur A."/>
            <person name="Murphy C."/>
            <person name="Neiman D."/>
            <person name="Pearson M."/>
            <person name="Priest M."/>
            <person name="Roberts A."/>
            <person name="Saif S."/>
            <person name="Shea T."/>
            <person name="Sisk P."/>
            <person name="Sykes S."/>
            <person name="Wortman J."/>
            <person name="Nusbaum C."/>
            <person name="Birren B."/>
        </authorList>
    </citation>
    <scope>NUCLEOTIDE SEQUENCE [LARGE SCALE GENOMIC DNA]</scope>
    <source>
        <strain evidence="1 2">YIT 12058</strain>
    </source>
</reference>
<proteinExistence type="predicted"/>
<accession>K9E7J7</accession>
<dbReference type="HOGENOM" id="CLU_3324628_0_0_10"/>
<evidence type="ECO:0000313" key="2">
    <source>
        <dbReference type="Proteomes" id="UP000009872"/>
    </source>
</evidence>